<evidence type="ECO:0000313" key="3">
    <source>
        <dbReference type="Proteomes" id="UP000479132"/>
    </source>
</evidence>
<evidence type="ECO:0000313" key="2">
    <source>
        <dbReference type="EMBL" id="NGP89961.1"/>
    </source>
</evidence>
<protein>
    <recommendedName>
        <fullName evidence="4">AMP-activated protein kinase glycogen-binding domain-containing protein</fullName>
    </recommendedName>
</protein>
<organism evidence="2 3">
    <name type="scientific">Fodinibius halophilus</name>
    <dbReference type="NCBI Taxonomy" id="1736908"/>
    <lineage>
        <taxon>Bacteria</taxon>
        <taxon>Pseudomonadati</taxon>
        <taxon>Balneolota</taxon>
        <taxon>Balneolia</taxon>
        <taxon>Balneolales</taxon>
        <taxon>Balneolaceae</taxon>
        <taxon>Fodinibius</taxon>
    </lineage>
</organism>
<evidence type="ECO:0000256" key="1">
    <source>
        <dbReference type="SAM" id="MobiDB-lite"/>
    </source>
</evidence>
<keyword evidence="3" id="KW-1185">Reference proteome</keyword>
<dbReference type="SUPFAM" id="SSF81296">
    <property type="entry name" value="E set domains"/>
    <property type="match status" value="1"/>
</dbReference>
<dbReference type="Gene3D" id="2.60.40.10">
    <property type="entry name" value="Immunoglobulins"/>
    <property type="match status" value="1"/>
</dbReference>
<dbReference type="Proteomes" id="UP000479132">
    <property type="component" value="Unassembled WGS sequence"/>
</dbReference>
<feature type="region of interest" description="Disordered" evidence="1">
    <location>
        <begin position="233"/>
        <end position="259"/>
    </location>
</feature>
<reference evidence="2 3" key="1">
    <citation type="submission" date="2020-02" db="EMBL/GenBank/DDBJ databases">
        <title>Aliifodinibius halophilus 2W32, complete genome.</title>
        <authorList>
            <person name="Li Y."/>
            <person name="Wu S."/>
        </authorList>
    </citation>
    <scope>NUCLEOTIDE SEQUENCE [LARGE SCALE GENOMIC DNA]</scope>
    <source>
        <strain evidence="2 3">2W32</strain>
    </source>
</reference>
<comment type="caution">
    <text evidence="2">The sequence shown here is derived from an EMBL/GenBank/DDBJ whole genome shotgun (WGS) entry which is preliminary data.</text>
</comment>
<dbReference type="AlphaFoldDB" id="A0A6M1TD62"/>
<dbReference type="EMBL" id="JAALLS010000028">
    <property type="protein sequence ID" value="NGP89961.1"/>
    <property type="molecule type" value="Genomic_DNA"/>
</dbReference>
<gene>
    <name evidence="2" type="ORF">G3569_16495</name>
</gene>
<name>A0A6M1TD62_9BACT</name>
<dbReference type="InterPro" id="IPR014756">
    <property type="entry name" value="Ig_E-set"/>
</dbReference>
<evidence type="ECO:0008006" key="4">
    <source>
        <dbReference type="Google" id="ProtNLM"/>
    </source>
</evidence>
<proteinExistence type="predicted"/>
<dbReference type="InterPro" id="IPR013783">
    <property type="entry name" value="Ig-like_fold"/>
</dbReference>
<sequence length="422" mass="47121">MRSIILIMSISFVITTMGKSQHWQNTVSLDSRVGYATNSYLNPFLGEWDSSVESGYNFTSAFWQSHWYKNNNSVSVTGGLFYEPIFDTSDNWKGGMGRINYNHRFSSFSAGIEAGASYFSSAFSRSVGWIQPKITWFASPFTYVRLKAGSNFRSYRNAPSRPASSNRFDLYGMEFETWPSYNWRITSGVYGSLDTFPNVQEGFNANTTVSYHFRNGSHVALNFGYKQYQTEFTEETDTGGGPPGGGPPGAGPGGGTQNTVVQNTDRILQLGTNASLPLNNRFSVFGSAVLLQLDSETSNVKINDYEVSAGIRFRFAPTFGKSTEKVNPKWNLKAGKQQIQINFNTEGRLYLVGEFNNWNRAGIPLRKQADNTYTAQLDLSAGSYEYKILQRQGDAEKWLPFSNDTYTVDDGYGSENAILLVD</sequence>
<accession>A0A6M1TD62</accession>